<feature type="domain" description="RAP" evidence="1">
    <location>
        <begin position="604"/>
        <end position="662"/>
    </location>
</feature>
<proteinExistence type="evidence at transcript level"/>
<protein>
    <submittedName>
        <fullName evidence="2">FAST kinase domain-containing protein 5</fullName>
    </submittedName>
</protein>
<reference evidence="2" key="1">
    <citation type="submission" date="2013-07" db="EMBL/GenBank/DDBJ databases">
        <authorList>
            <person name="Geib S."/>
        </authorList>
    </citation>
    <scope>NUCLEOTIDE SEQUENCE</scope>
</reference>
<keyword evidence="2" id="KW-0418">Kinase</keyword>
<evidence type="ECO:0000259" key="1">
    <source>
        <dbReference type="PROSITE" id="PS51286"/>
    </source>
</evidence>
<dbReference type="SMART" id="SM00952">
    <property type="entry name" value="RAP"/>
    <property type="match status" value="1"/>
</dbReference>
<gene>
    <name evidence="2" type="primary">FAKD5</name>
</gene>
<dbReference type="KEGG" id="ccat:101459404"/>
<name>W8CC49_CERCA</name>
<dbReference type="EMBL" id="GAMC01004221">
    <property type="protein sequence ID" value="JAC02335.1"/>
    <property type="molecule type" value="mRNA"/>
</dbReference>
<dbReference type="AlphaFoldDB" id="W8CC49"/>
<dbReference type="GeneID" id="101459404"/>
<sequence length="670" mass="78183">MGRCYHMQVVTPPNLFNAPIIRCSLYRVRGVCHQLLTNQTRKSSPKLPLVGSACFHLESANAAKLFVDRENKHAHDVLVNSLKPYQIFRYEESVENVLQSSELPELVSTANFTNVNMEELFNAFNELAQYCIHTNTCISDKRFEQFCQYFCEQTHHLNDEQLLATLRLLSKLPEEASVRELNYMQLWNNLDVECCRRIERWSSDQLLLICDAWYTLNLARFAEFVWEALRKLGRKIRRMSPEHLVQAMFYCNVLRRSVFEMFDFEVNLARHIDNMSLQELGVMAMGFFKTQTPIRNPELLDHLFKRLIANIETVEDITLVSILKVLRYSSKLPQVPQMMELMDTLQTQISRLSLMSCLHVALFGVELQCCHDGVLELVLQRFNDEIENARLKDMERICLAISVFNYRSPTGVEQELCAKIMKLLETKVDEILKYPRCFVCCLHYLTLCGYHNEEMLTSVLDARFIAHAYGNNKIFGRELFNLDSFVKINLKNTGYAGNQLPEKMRRTMGKLLTQYIPERNQKFRLNHTDRILLEIKETLGCILRPNTFKHILPHFERPDVVISYDNKQRKALPLAAVCPADYNGEILTRDLLLGESESSEVNTVAIVIAGWNNVVKDKERFTGLFEMKLKQLRLLGHKPVVIYWHEWRKQETPLDRQHFLKRKLTTAINL</sequence>
<organism evidence="2">
    <name type="scientific">Ceratitis capitata</name>
    <name type="common">Mediterranean fruit fly</name>
    <name type="synonym">Tephritis capitata</name>
    <dbReference type="NCBI Taxonomy" id="7213"/>
    <lineage>
        <taxon>Eukaryota</taxon>
        <taxon>Metazoa</taxon>
        <taxon>Ecdysozoa</taxon>
        <taxon>Arthropoda</taxon>
        <taxon>Hexapoda</taxon>
        <taxon>Insecta</taxon>
        <taxon>Pterygota</taxon>
        <taxon>Neoptera</taxon>
        <taxon>Endopterygota</taxon>
        <taxon>Diptera</taxon>
        <taxon>Brachycera</taxon>
        <taxon>Muscomorpha</taxon>
        <taxon>Tephritoidea</taxon>
        <taxon>Tephritidae</taxon>
        <taxon>Ceratitis</taxon>
        <taxon>Ceratitis</taxon>
    </lineage>
</organism>
<accession>W8CC49</accession>
<keyword evidence="2" id="KW-0808">Transferase</keyword>
<evidence type="ECO:0000313" key="2">
    <source>
        <dbReference type="EMBL" id="JAC02335.1"/>
    </source>
</evidence>
<dbReference type="OrthoDB" id="10064757at2759"/>
<dbReference type="InterPro" id="IPR013584">
    <property type="entry name" value="RAP"/>
</dbReference>
<dbReference type="GO" id="GO:0016301">
    <property type="term" value="F:kinase activity"/>
    <property type="evidence" value="ECO:0007669"/>
    <property type="project" value="UniProtKB-KW"/>
</dbReference>
<dbReference type="PROSITE" id="PS51286">
    <property type="entry name" value="RAP"/>
    <property type="match status" value="1"/>
</dbReference>
<reference evidence="2" key="2">
    <citation type="journal article" date="2014" name="BMC Genomics">
        <title>A genomic perspective to assessing quality of mass-reared SIT flies used in Mediterranean fruit fly (Ceratitis capitata) eradication in California.</title>
        <authorList>
            <person name="Calla B."/>
            <person name="Hall B."/>
            <person name="Hou S."/>
            <person name="Geib S.M."/>
        </authorList>
    </citation>
    <scope>NUCLEOTIDE SEQUENCE</scope>
</reference>